<reference evidence="3" key="1">
    <citation type="journal article" date="2012" name="Genome Res.">
        <title>Genomic characterization of the Bacillus cereus sensu lato species: Backdrop to the evolution of Bacillus anthracis.</title>
        <authorList>
            <person name="Zwick M.E."/>
            <person name="Joseph S.J."/>
            <person name="Didelot X."/>
            <person name="Chen P.E."/>
            <person name="Bishop-Lilly K.A."/>
            <person name="Stewart A.C."/>
            <person name="Willner K."/>
            <person name="Nolan N."/>
            <person name="Lentz S."/>
            <person name="Thomason M.K."/>
            <person name="Sozhamannan S."/>
            <person name="Mateczun A.J."/>
            <person name="Du L."/>
            <person name="Read T.D."/>
        </authorList>
    </citation>
    <scope>NUCLEOTIDE SEQUENCE [LARGE SCALE GENOMIC DNA]</scope>
    <source>
        <strain evidence="3">AH603</strain>
    </source>
</reference>
<dbReference type="EMBL" id="AHEV01000031">
    <property type="protein sequence ID" value="EJR34866.1"/>
    <property type="molecule type" value="Genomic_DNA"/>
</dbReference>
<evidence type="ECO:0000313" key="9">
    <source>
        <dbReference type="EMBL" id="VXA95164.1"/>
    </source>
</evidence>
<reference evidence="9 15" key="7">
    <citation type="submission" date="2019-10" db="EMBL/GenBank/DDBJ databases">
        <authorList>
            <person name="Karimi E."/>
        </authorList>
    </citation>
    <scope>NUCLEOTIDE SEQUENCE [LARGE SCALE GENOMIC DNA]</scope>
    <source>
        <strain evidence="9">Bacillus sp. 71</strain>
    </source>
</reference>
<dbReference type="RefSeq" id="WP_002010467.1">
    <property type="nucleotide sequence ID" value="NZ_CM000719.1"/>
</dbReference>
<reference evidence="7 13" key="3">
    <citation type="submission" date="2016-10" db="EMBL/GenBank/DDBJ databases">
        <title>Genome Sequence of Bacillus weihenstephanensis GM6LP.</title>
        <authorList>
            <person name="Poehlein A."/>
            <person name="Wemheuer F."/>
            <person name="Hollensteiner J."/>
            <person name="Wemheuer B."/>
        </authorList>
    </citation>
    <scope>NUCLEOTIDE SEQUENCE [LARGE SCALE GENOMIC DNA]</scope>
    <source>
        <strain evidence="7 13">GM6LP</strain>
    </source>
</reference>
<dbReference type="SUPFAM" id="SSF47413">
    <property type="entry name" value="lambda repressor-like DNA-binding domains"/>
    <property type="match status" value="1"/>
</dbReference>
<proteinExistence type="predicted"/>
<evidence type="ECO:0000313" key="11">
    <source>
        <dbReference type="Proteomes" id="UP000190696"/>
    </source>
</evidence>
<dbReference type="Proteomes" id="UP000236165">
    <property type="component" value="Unassembled WGS sequence"/>
</dbReference>
<dbReference type="Pfam" id="PF01381">
    <property type="entry name" value="HTH_3"/>
    <property type="match status" value="1"/>
</dbReference>
<evidence type="ECO:0000313" key="3">
    <source>
        <dbReference type="EMBL" id="EEL72512.1"/>
    </source>
</evidence>
<evidence type="ECO:0000313" key="5">
    <source>
        <dbReference type="EMBL" id="OOR06056.1"/>
    </source>
</evidence>
<protein>
    <submittedName>
        <fullName evidence="3 9">Helix-turn-helix</fullName>
    </submittedName>
    <submittedName>
        <fullName evidence="8">Tetratricopeptide repeat protein</fullName>
    </submittedName>
    <submittedName>
        <fullName evidence="7">Transcriptional activator NprA</fullName>
    </submittedName>
    <submittedName>
        <fullName evidence="5">Transcriptional regulator</fullName>
    </submittedName>
</protein>
<accession>J8IBM1</accession>
<dbReference type="EMBL" id="SZOD01000198">
    <property type="protein sequence ID" value="TKI85456.1"/>
    <property type="molecule type" value="Genomic_DNA"/>
</dbReference>
<accession>A0A084IYZ2</accession>
<dbReference type="Proteomes" id="UP000001753">
    <property type="component" value="Chromosome"/>
</dbReference>
<reference evidence="8 14" key="6">
    <citation type="journal article" date="2019" name="Environ. Microbiol.">
        <title>An active ?-lactamase is a part of an orchestrated cell wall stress resistance network of Bacillus subtilis and related rhizosphere species.</title>
        <authorList>
            <person name="Bucher T."/>
            <person name="Keren-Paz A."/>
            <person name="Hausser J."/>
            <person name="Olender T."/>
            <person name="Cytryn E."/>
            <person name="Kolodkin-Gal I."/>
        </authorList>
    </citation>
    <scope>NUCLEOTIDE SEQUENCE [LARGE SCALE GENOMIC DNA]</scope>
    <source>
        <strain evidence="8 14">I186</strain>
    </source>
</reference>
<dbReference type="EMBL" id="CABWMC010000001">
    <property type="protein sequence ID" value="VXA95164.1"/>
    <property type="molecule type" value="Genomic_DNA"/>
</dbReference>
<evidence type="ECO:0000313" key="4">
    <source>
        <dbReference type="EMBL" id="EJR34866.1"/>
    </source>
</evidence>
<dbReference type="AlphaFoldDB" id="A0A084IYZ2"/>
<reference evidence="5 11" key="5">
    <citation type="submission" date="2017-01" db="EMBL/GenBank/DDBJ databases">
        <title>Bacillus cereus isolates.</title>
        <authorList>
            <person name="Beno S.M."/>
        </authorList>
    </citation>
    <scope>NUCLEOTIDE SEQUENCE [LARGE SCALE GENOMIC DNA]</scope>
    <source>
        <strain evidence="5 11">FSL W7-1108</strain>
    </source>
</reference>
<dbReference type="HOGENOM" id="CLU_053304_5_0_9"/>
<dbReference type="Proteomes" id="UP000190696">
    <property type="component" value="Unassembled WGS sequence"/>
</dbReference>
<dbReference type="PROSITE" id="PS50943">
    <property type="entry name" value="HTH_CROC1"/>
    <property type="match status" value="1"/>
</dbReference>
<evidence type="ECO:0000313" key="7">
    <source>
        <dbReference type="EMBL" id="PJN59649.1"/>
    </source>
</evidence>
<evidence type="ECO:0000313" key="12">
    <source>
        <dbReference type="Proteomes" id="UP000194131"/>
    </source>
</evidence>
<dbReference type="InterPro" id="IPR011990">
    <property type="entry name" value="TPR-like_helical_dom_sf"/>
</dbReference>
<dbReference type="EMBL" id="ACMP01000023">
    <property type="protein sequence ID" value="EEL72512.1"/>
    <property type="molecule type" value="Genomic_DNA"/>
</dbReference>
<evidence type="ECO:0000313" key="8">
    <source>
        <dbReference type="EMBL" id="TKI85456.1"/>
    </source>
</evidence>
<dbReference type="Proteomes" id="UP000194131">
    <property type="component" value="Unassembled WGS sequence"/>
</dbReference>
<evidence type="ECO:0000313" key="10">
    <source>
        <dbReference type="Proteomes" id="UP000006976"/>
    </source>
</evidence>
<dbReference type="PROSITE" id="PS50005">
    <property type="entry name" value="TPR"/>
    <property type="match status" value="1"/>
</dbReference>
<evidence type="ECO:0000256" key="1">
    <source>
        <dbReference type="PROSITE-ProRule" id="PRU00339"/>
    </source>
</evidence>
<evidence type="ECO:0000313" key="14">
    <source>
        <dbReference type="Proteomes" id="UP000305524"/>
    </source>
</evidence>
<evidence type="ECO:0000313" key="6">
    <source>
        <dbReference type="EMBL" id="OSX92202.1"/>
    </source>
</evidence>
<reference evidence="6 12" key="4">
    <citation type="submission" date="2016-12" db="EMBL/GenBank/DDBJ databases">
        <title>Genome Sequences of Twelve Sporeforming Bacillus Species Isolated from Foods.</title>
        <authorList>
            <person name="De Jong A."/>
            <person name="Holsappel S."/>
            <person name="Kuipers O.P."/>
        </authorList>
    </citation>
    <scope>NUCLEOTIDE SEQUENCE [LARGE SCALE GENOMIC DNA]</scope>
    <source>
        <strain evidence="6 12">S3E15</strain>
    </source>
</reference>
<feature type="repeat" description="TPR" evidence="1">
    <location>
        <begin position="270"/>
        <end position="303"/>
    </location>
</feature>
<accession>A0A653LU29</accession>
<evidence type="ECO:0000259" key="2">
    <source>
        <dbReference type="PROSITE" id="PS50943"/>
    </source>
</evidence>
<dbReference type="InterPro" id="IPR019734">
    <property type="entry name" value="TPR_rpt"/>
</dbReference>
<dbReference type="Gene3D" id="1.25.40.1000">
    <property type="match status" value="1"/>
</dbReference>
<dbReference type="SMART" id="SM00530">
    <property type="entry name" value="HTH_XRE"/>
    <property type="match status" value="1"/>
</dbReference>
<accession>C2PR55</accession>
<dbReference type="EMBL" id="MKZQ01000096">
    <property type="protein sequence ID" value="PJN59649.1"/>
    <property type="molecule type" value="Genomic_DNA"/>
</dbReference>
<accession>A0A100YFC0</accession>
<feature type="domain" description="HTH cro/C1-type" evidence="2">
    <location>
        <begin position="16"/>
        <end position="65"/>
    </location>
</feature>
<dbReference type="SMART" id="SM00028">
    <property type="entry name" value="TPR"/>
    <property type="match status" value="4"/>
</dbReference>
<dbReference type="Proteomes" id="UP000437562">
    <property type="component" value="Unassembled WGS sequence"/>
</dbReference>
<dbReference type="Gene3D" id="1.10.260.40">
    <property type="entry name" value="lambda repressor-like DNA-binding domains"/>
    <property type="match status" value="1"/>
</dbReference>
<dbReference type="Proteomes" id="UP000305524">
    <property type="component" value="Unassembled WGS sequence"/>
</dbReference>
<reference evidence="4 10" key="2">
    <citation type="submission" date="2012-04" db="EMBL/GenBank/DDBJ databases">
        <title>The Genome Sequence of Bacillus cereus VD078.</title>
        <authorList>
            <consortium name="The Broad Institute Genome Sequencing Platform"/>
            <consortium name="The Broad Institute Genome Sequencing Center for Infectious Disease"/>
            <person name="Feldgarden M."/>
            <person name="Van der Auwera G.A."/>
            <person name="Mahillon J."/>
            <person name="Duprez V."/>
            <person name="Timmery S."/>
            <person name="Mattelet C."/>
            <person name="Dierick K."/>
            <person name="Sun M."/>
            <person name="Yu Z."/>
            <person name="Zhu L."/>
            <person name="Hu X."/>
            <person name="Shank E.B."/>
            <person name="Swiecicka I."/>
            <person name="Hansen B.M."/>
            <person name="Andrup L."/>
            <person name="Young S.K."/>
            <person name="Zeng Q."/>
            <person name="Gargeya S."/>
            <person name="Fitzgerald M."/>
            <person name="Haas B."/>
            <person name="Abouelleil A."/>
            <person name="Alvarado L."/>
            <person name="Arachchi H.M."/>
            <person name="Berlin A."/>
            <person name="Chapman S.B."/>
            <person name="Goldberg J."/>
            <person name="Griggs A."/>
            <person name="Gujja S."/>
            <person name="Hansen M."/>
            <person name="Howarth C."/>
            <person name="Imamovic A."/>
            <person name="Larimer J."/>
            <person name="McCowen C."/>
            <person name="Montmayeur A."/>
            <person name="Murphy C."/>
            <person name="Neiman D."/>
            <person name="Pearson M."/>
            <person name="Priest M."/>
            <person name="Roberts A."/>
            <person name="Saif S."/>
            <person name="Shea T."/>
            <person name="Sisk P."/>
            <person name="Sykes S."/>
            <person name="Wortman J."/>
            <person name="Nusbaum C."/>
            <person name="Birren B."/>
        </authorList>
    </citation>
    <scope>NUCLEOTIDE SEQUENCE [LARGE SCALE GENOMIC DNA]</scope>
    <source>
        <strain evidence="4 10">VD078</strain>
    </source>
</reference>
<keyword evidence="1" id="KW-0802">TPR repeat</keyword>
<evidence type="ECO:0000313" key="13">
    <source>
        <dbReference type="Proteomes" id="UP000236165"/>
    </source>
</evidence>
<name>A0A084IYZ2_BACMY</name>
<dbReference type="OMA" id="NCKFLIA"/>
<dbReference type="SUPFAM" id="SSF48452">
    <property type="entry name" value="TPR-like"/>
    <property type="match status" value="2"/>
</dbReference>
<dbReference type="Pfam" id="PF13424">
    <property type="entry name" value="TPR_12"/>
    <property type="match status" value="1"/>
</dbReference>
<dbReference type="EMBL" id="MRWU01000008">
    <property type="protein sequence ID" value="OSX92202.1"/>
    <property type="molecule type" value="Genomic_DNA"/>
</dbReference>
<organism evidence="5 11">
    <name type="scientific">Bacillus mycoides</name>
    <dbReference type="NCBI Taxonomy" id="1405"/>
    <lineage>
        <taxon>Bacteria</taxon>
        <taxon>Bacillati</taxon>
        <taxon>Bacillota</taxon>
        <taxon>Bacilli</taxon>
        <taxon>Bacillales</taxon>
        <taxon>Bacillaceae</taxon>
        <taxon>Bacillus</taxon>
        <taxon>Bacillus cereus group</taxon>
    </lineage>
</organism>
<dbReference type="EMBL" id="MUAI01000010">
    <property type="protein sequence ID" value="OOR06056.1"/>
    <property type="molecule type" value="Genomic_DNA"/>
</dbReference>
<dbReference type="Proteomes" id="UP000006976">
    <property type="component" value="Unassembled WGS sequence"/>
</dbReference>
<dbReference type="GO" id="GO:0003677">
    <property type="term" value="F:DNA binding"/>
    <property type="evidence" value="ECO:0007669"/>
    <property type="project" value="InterPro"/>
</dbReference>
<dbReference type="InterPro" id="IPR010982">
    <property type="entry name" value="Lambda_DNA-bd_dom_sf"/>
</dbReference>
<accession>C2XPA2</accession>
<dbReference type="Gene3D" id="1.25.40.10">
    <property type="entry name" value="Tetratricopeptide repeat domain"/>
    <property type="match status" value="1"/>
</dbReference>
<gene>
    <name evidence="7" type="primary">nprA</name>
    <name evidence="9" type="ORF">BACI71_10064</name>
    <name evidence="7" type="ORF">BACWE_61370</name>
    <name evidence="3" type="ORF">bcere0026_5020</name>
    <name evidence="5" type="ORF">BW900_14440</name>
    <name evidence="8" type="ORF">FC701_09965</name>
    <name evidence="4" type="ORF">III_04746</name>
    <name evidence="6" type="ORF">S3E15_05798</name>
</gene>
<dbReference type="InterPro" id="IPR001387">
    <property type="entry name" value="Cro/C1-type_HTH"/>
</dbReference>
<dbReference type="CDD" id="cd00093">
    <property type="entry name" value="HTH_XRE"/>
    <property type="match status" value="1"/>
</dbReference>
<evidence type="ECO:0000313" key="15">
    <source>
        <dbReference type="Proteomes" id="UP000437562"/>
    </source>
</evidence>
<sequence>MQQTLEKIGKQVFYKRLQQKMTQEELCQGICSVSYLSKIENGKIEASEEILQLLCTRLEIAVTDLRDVEEDVKVKLDEWLNALVHLDKQQVERIYEELQGEMKHVLDFEIINYYKLLYTRYLMMKRDLPAVEEELDGLKKVYKKYSPFQKMLYTYNKALLYSVQYKYTQALEYLLKTESMAKELGYYETGIYYNLALTYSQMEIDHMTLYFANVALEGFKSEYKFRNIINCKFLIAFSYTRKKQYNEAMEIYNHIIREATSFADKDNILSIALNNIGYLYYRQKNYAKAKEYYIECLKYKKEEDMNYIDAMYELSLQCIQLGELEEAAEWIEKGILAARKDDRYKGMLYLLLNLRYKYFEERDLYKKFLETEVVPFFKTEENIKDLKKVYLELAEYLEECSDFKESNRYYKLAITLLEE</sequence>